<accession>A0AAE0H5W7</accession>
<name>A0AAE0H5W7_9CHLO</name>
<keyword evidence="2" id="KW-1185">Reference proteome</keyword>
<evidence type="ECO:0000313" key="2">
    <source>
        <dbReference type="Proteomes" id="UP001190700"/>
    </source>
</evidence>
<dbReference type="EMBL" id="LGRX02000097">
    <property type="protein sequence ID" value="KAK3289566.1"/>
    <property type="molecule type" value="Genomic_DNA"/>
</dbReference>
<organism evidence="1 2">
    <name type="scientific">Cymbomonas tetramitiformis</name>
    <dbReference type="NCBI Taxonomy" id="36881"/>
    <lineage>
        <taxon>Eukaryota</taxon>
        <taxon>Viridiplantae</taxon>
        <taxon>Chlorophyta</taxon>
        <taxon>Pyramimonadophyceae</taxon>
        <taxon>Pyramimonadales</taxon>
        <taxon>Pyramimonadaceae</taxon>
        <taxon>Cymbomonas</taxon>
    </lineage>
</organism>
<comment type="caution">
    <text evidence="1">The sequence shown here is derived from an EMBL/GenBank/DDBJ whole genome shotgun (WGS) entry which is preliminary data.</text>
</comment>
<evidence type="ECO:0000313" key="1">
    <source>
        <dbReference type="EMBL" id="KAK3289566.1"/>
    </source>
</evidence>
<reference evidence="1 2" key="1">
    <citation type="journal article" date="2015" name="Genome Biol. Evol.">
        <title>Comparative Genomics of a Bacterivorous Green Alga Reveals Evolutionary Causalities and Consequences of Phago-Mixotrophic Mode of Nutrition.</title>
        <authorList>
            <person name="Burns J.A."/>
            <person name="Paasch A."/>
            <person name="Narechania A."/>
            <person name="Kim E."/>
        </authorList>
    </citation>
    <scope>NUCLEOTIDE SEQUENCE [LARGE SCALE GENOMIC DNA]</scope>
    <source>
        <strain evidence="1 2">PLY_AMNH</strain>
    </source>
</reference>
<proteinExistence type="predicted"/>
<dbReference type="Proteomes" id="UP001190700">
    <property type="component" value="Unassembled WGS sequence"/>
</dbReference>
<dbReference type="AlphaFoldDB" id="A0AAE0H5W7"/>
<gene>
    <name evidence="1" type="ORF">CYMTET_3003</name>
</gene>
<sequence length="230" mass="26877">MSAVEVSSMPEDIVAVTNNIKNILADDDASDANDNIVKEMQHVLDLITDCESYTSHLKLFDEKYIEWKIKTKKLLSAEDLVNLLMKLFKEKVIKAKPEVLQLFHTRFREKYDFLKEVDAGVLLNKICEDDEDYAYTQLSHTLNYWDDEYNVEKNEATGVLLSHIKRFNECDLHTVVHFFGKDHEFSKRVAMRMIQNNDLLPVVDAFGETQVDKWKNEWQTEIISFMCGRT</sequence>
<protein>
    <submittedName>
        <fullName evidence="1">Uncharacterized protein</fullName>
    </submittedName>
</protein>